<reference evidence="5" key="4">
    <citation type="submission" date="2021-05" db="UniProtKB">
        <authorList>
            <consortium name="EnsemblPlants"/>
        </authorList>
    </citation>
    <scope>IDENTIFICATION</scope>
    <source>
        <strain evidence="5">cv. B73</strain>
    </source>
</reference>
<evidence type="ECO:0000256" key="1">
    <source>
        <dbReference type="SAM" id="MobiDB-lite"/>
    </source>
</evidence>
<feature type="compositionally biased region" description="Basic and acidic residues" evidence="1">
    <location>
        <begin position="395"/>
        <end position="408"/>
    </location>
</feature>
<dbReference type="ExpressionAtlas" id="C0PH05">
    <property type="expression patterns" value="baseline"/>
</dbReference>
<evidence type="ECO:0000313" key="4">
    <source>
        <dbReference type="EMBL" id="ONM31781.1"/>
    </source>
</evidence>
<feature type="domain" description="DUF1618" evidence="2">
    <location>
        <begin position="200"/>
        <end position="339"/>
    </location>
</feature>
<dbReference type="OrthoDB" id="667586at2759"/>
<dbReference type="GeneID" id="100383554"/>
<gene>
    <name evidence="5" type="primary">LOC100383554</name>
    <name evidence="4" type="ORF">ZEAMMB73_Zm00001d040677</name>
</gene>
<dbReference type="PANTHER" id="PTHR33086:SF58">
    <property type="entry name" value="DUF1618 DOMAIN-CONTAINING PROTEIN"/>
    <property type="match status" value="1"/>
</dbReference>
<dbReference type="eggNOG" id="ENOG502RRRR">
    <property type="taxonomic scope" value="Eukaryota"/>
</dbReference>
<dbReference type="PaxDb" id="4577-GRMZM2G016754_P01"/>
<evidence type="ECO:0000313" key="5">
    <source>
        <dbReference type="EnsemblPlants" id="Zm00001eb130660_P001"/>
    </source>
</evidence>
<dbReference type="Proteomes" id="UP000007305">
    <property type="component" value="Chromosome 3"/>
</dbReference>
<reference evidence="4 6" key="2">
    <citation type="submission" date="2015-12" db="EMBL/GenBank/DDBJ databases">
        <title>Update maize B73 reference genome by single molecule sequencing technologies.</title>
        <authorList>
            <consortium name="Maize Genome Sequencing Project"/>
            <person name="Ware D."/>
        </authorList>
    </citation>
    <scope>NUCLEOTIDE SEQUENCE [LARGE SCALE GENOMIC DNA]</scope>
    <source>
        <strain evidence="6">cv. B73</strain>
        <tissue evidence="4">Seedling</tissue>
    </source>
</reference>
<dbReference type="FunCoup" id="C0PH05">
    <property type="interactions" value="460"/>
</dbReference>
<dbReference type="Pfam" id="PF07762">
    <property type="entry name" value="DUF1618"/>
    <property type="match status" value="1"/>
</dbReference>
<evidence type="ECO:0007829" key="7">
    <source>
        <dbReference type="PeptideAtlas" id="C0PH05"/>
    </source>
</evidence>
<evidence type="ECO:0000313" key="6">
    <source>
        <dbReference type="Proteomes" id="UP000007305"/>
    </source>
</evidence>
<proteinExistence type="evidence at protein level"/>
<sequence>MSTTSSSSSFQWRPWVALSSIPVVVGANNERARRLAPGASDLFLDIQLPQHGASYLFLPERIIPEPRNSYSGRHPFTILSACSDRFLFIAVGGTRAEGVSNPACFLGNAQASTAVRLPDVPAHLGVNIILRNSIGLIADPRHGGHYMVAQLHPTCKTRHKTLLCYSTVTGQWTARPLASAERHEPWGANGVLAHGGLLWWIDICYGMLVCDPFAADDNLHLRFIRLPVSSMRIGGLVPRPEIIAQRRLIRPSQGKLRYVEIQGFPNDLMATNQQPTLKPQVRMFTLVFSQEGQQHCWVHEYTVSFPDIWSHYIYAGAGLPWGVVPSLAFIDPNNPNTLYFFQGRTLFAVDGYARQVLHHLRYSVDSTHGDLMFQNSLFVAAWELPLTLFVNGRAPDGESSSREIKQEEMDTSDFSVPDIDQEPAEQATDDQATESDSDDQAIDSDSDSDDQANTEP</sequence>
<dbReference type="RefSeq" id="NP_001169673.1">
    <property type="nucleotide sequence ID" value="NM_001176202.1"/>
</dbReference>
<keyword evidence="6" id="KW-1185">Reference proteome</keyword>
<accession>C0PH05</accession>
<dbReference type="EnsemblPlants" id="Zm00001eb130660_T001">
    <property type="protein sequence ID" value="Zm00001eb130660_P001"/>
    <property type="gene ID" value="Zm00001eb130660"/>
</dbReference>
<reference evidence="5" key="3">
    <citation type="submission" date="2019-07" db="EMBL/GenBank/DDBJ databases">
        <authorList>
            <person name="Seetharam A."/>
            <person name="Woodhouse M."/>
            <person name="Cannon E."/>
        </authorList>
    </citation>
    <scope>NUCLEOTIDE SEQUENCE [LARGE SCALE GENOMIC DNA]</scope>
    <source>
        <strain evidence="5">cv. B73</strain>
    </source>
</reference>
<feature type="compositionally biased region" description="Acidic residues" evidence="1">
    <location>
        <begin position="419"/>
        <end position="456"/>
    </location>
</feature>
<dbReference type="InterPro" id="IPR011676">
    <property type="entry name" value="DUF1618"/>
</dbReference>
<dbReference type="Gramene" id="Zm00001eb130660_T001">
    <property type="protein sequence ID" value="Zm00001eb130660_P001"/>
    <property type="gene ID" value="Zm00001eb130660"/>
</dbReference>
<dbReference type="EMBL" id="CM007649">
    <property type="protein sequence ID" value="ONM31781.1"/>
    <property type="molecule type" value="Genomic_DNA"/>
</dbReference>
<organism evidence="3">
    <name type="scientific">Zea mays</name>
    <name type="common">Maize</name>
    <dbReference type="NCBI Taxonomy" id="4577"/>
    <lineage>
        <taxon>Eukaryota</taxon>
        <taxon>Viridiplantae</taxon>
        <taxon>Streptophyta</taxon>
        <taxon>Embryophyta</taxon>
        <taxon>Tracheophyta</taxon>
        <taxon>Spermatophyta</taxon>
        <taxon>Magnoliopsida</taxon>
        <taxon>Liliopsida</taxon>
        <taxon>Poales</taxon>
        <taxon>Poaceae</taxon>
        <taxon>PACMAD clade</taxon>
        <taxon>Panicoideae</taxon>
        <taxon>Andropogonodae</taxon>
        <taxon>Andropogoneae</taxon>
        <taxon>Tripsacinae</taxon>
        <taxon>Zea</taxon>
    </lineage>
</organism>
<keyword evidence="7" id="KW-1267">Proteomics identification</keyword>
<dbReference type="AlphaFoldDB" id="C0PH05"/>
<name>C0PH05_MAIZE</name>
<reference evidence="3" key="1">
    <citation type="journal article" date="2009" name="PLoS Genet.">
        <title>Sequencing, mapping, and analysis of 27,455 maize full-length cDNAs.</title>
        <authorList>
            <person name="Soderlund C."/>
            <person name="Descour A."/>
            <person name="Kudrna D."/>
            <person name="Bomhoff M."/>
            <person name="Boyd L."/>
            <person name="Currie J."/>
            <person name="Angelova A."/>
            <person name="Collura K."/>
            <person name="Wissotski M."/>
            <person name="Ashley E."/>
            <person name="Morrow D."/>
            <person name="Fernandes J."/>
            <person name="Walbot V."/>
            <person name="Yu Y."/>
        </authorList>
    </citation>
    <scope>NUCLEOTIDE SEQUENCE</scope>
    <source>
        <strain evidence="3">B73</strain>
    </source>
</reference>
<dbReference type="KEGG" id="zma:100383554"/>
<dbReference type="PANTHER" id="PTHR33086">
    <property type="entry name" value="OS05G0468200 PROTEIN-RELATED"/>
    <property type="match status" value="1"/>
</dbReference>
<dbReference type="EMBL" id="BT067574">
    <property type="protein sequence ID" value="ACN34471.1"/>
    <property type="molecule type" value="mRNA"/>
</dbReference>
<dbReference type="HOGENOM" id="CLU_028076_0_0_1"/>
<evidence type="ECO:0000259" key="2">
    <source>
        <dbReference type="Pfam" id="PF07762"/>
    </source>
</evidence>
<protein>
    <recommendedName>
        <fullName evidence="2">DUF1618 domain-containing protein</fullName>
    </recommendedName>
</protein>
<feature type="region of interest" description="Disordered" evidence="1">
    <location>
        <begin position="394"/>
        <end position="456"/>
    </location>
</feature>
<evidence type="ECO:0000313" key="3">
    <source>
        <dbReference type="EMBL" id="ACN34471.1"/>
    </source>
</evidence>